<sequence length="417" mass="46545">MSLFESAPLFPKDAIFALTAQYNNDASPVKVNLGQGSYRDENGLPWVLPSVREARRRVSSRKLDHEYLPILGLQNFRSAVGELVLGSEAYAAIGNRLATAQSLSGTGSLHLAGALIKNYSGLNRQVWVSEPTWSNHHLVFSSLGFEVHTYRYYDPGSRSLDWSSYMDALRTAERRSIIVLHACAHNPTGCDPTKDQWREIGRIMKERELFPLFDAAYLGFRSGNFDDDAFSIRYFVNELGLECAVAISFAKSMGLYGERVGATIIVTKSDKVAQNCESVLERLQRSEISNPPAYGCKIATQILLDESLKRMWFEDLKTMSSRIEMMRERLCQLLVKNGALGTWDHIRQQSGMFGFLGLSEEVVLKLREQYHIYMADNSRISIAGLNESNVAYVAKAITHSLAAEHNALAASSHASSL</sequence>
<dbReference type="InterPro" id="IPR015421">
    <property type="entry name" value="PyrdxlP-dep_Trfase_major"/>
</dbReference>
<dbReference type="PANTHER" id="PTHR11879:SF55">
    <property type="entry name" value="GLUTAMATE OXALOACETATE TRANSAMINASE 1, ISOFORM B"/>
    <property type="match status" value="1"/>
</dbReference>
<comment type="miscellaneous">
    <text evidence="7">In eukaryotes there are cytoplasmic, mitochondrial and chloroplastic isozymes.</text>
</comment>
<feature type="domain" description="Aminotransferase class I/classII large" evidence="8">
    <location>
        <begin position="30"/>
        <end position="397"/>
    </location>
</feature>
<keyword evidence="5 7" id="KW-0808">Transferase</keyword>
<dbReference type="AlphaFoldDB" id="H6C907"/>
<dbReference type="PRINTS" id="PR00799">
    <property type="entry name" value="TRANSAMINASE"/>
</dbReference>
<keyword evidence="10" id="KW-1185">Reference proteome</keyword>
<comment type="subunit">
    <text evidence="3 7">Homodimer.</text>
</comment>
<protein>
    <recommendedName>
        <fullName evidence="7">Aspartate aminotransferase</fullName>
        <ecNumber evidence="7">2.6.1.1</ecNumber>
    </recommendedName>
</protein>
<dbReference type="Gene3D" id="3.40.640.10">
    <property type="entry name" value="Type I PLP-dependent aspartate aminotransferase-like (Major domain)"/>
    <property type="match status" value="1"/>
</dbReference>
<dbReference type="SUPFAM" id="SSF53383">
    <property type="entry name" value="PLP-dependent transferases"/>
    <property type="match status" value="1"/>
</dbReference>
<dbReference type="InterPro" id="IPR015422">
    <property type="entry name" value="PyrdxlP-dep_Trfase_small"/>
</dbReference>
<dbReference type="GeneID" id="20313178"/>
<dbReference type="InterPro" id="IPR004838">
    <property type="entry name" value="NHTrfase_class1_PyrdxlP-BS"/>
</dbReference>
<dbReference type="FunFam" id="3.40.640.10:FF:000066">
    <property type="entry name" value="Aspartate aminotransferase"/>
    <property type="match status" value="1"/>
</dbReference>
<evidence type="ECO:0000256" key="6">
    <source>
        <dbReference type="ARBA" id="ARBA00022898"/>
    </source>
</evidence>
<dbReference type="PANTHER" id="PTHR11879">
    <property type="entry name" value="ASPARTATE AMINOTRANSFERASE"/>
    <property type="match status" value="1"/>
</dbReference>
<evidence type="ECO:0000313" key="10">
    <source>
        <dbReference type="Proteomes" id="UP000007304"/>
    </source>
</evidence>
<dbReference type="GO" id="GO:0005829">
    <property type="term" value="C:cytosol"/>
    <property type="evidence" value="ECO:0007669"/>
    <property type="project" value="TreeGrafter"/>
</dbReference>
<dbReference type="CDD" id="cd00609">
    <property type="entry name" value="AAT_like"/>
    <property type="match status" value="1"/>
</dbReference>
<keyword evidence="4 7" id="KW-0032">Aminotransferase</keyword>
<dbReference type="NCBIfam" id="NF006719">
    <property type="entry name" value="PRK09257.1"/>
    <property type="match status" value="1"/>
</dbReference>
<dbReference type="RefSeq" id="XP_009161045.1">
    <property type="nucleotide sequence ID" value="XM_009162797.1"/>
</dbReference>
<dbReference type="Pfam" id="PF00155">
    <property type="entry name" value="Aminotran_1_2"/>
    <property type="match status" value="1"/>
</dbReference>
<proteinExistence type="inferred from homology"/>
<dbReference type="GO" id="GO:0006532">
    <property type="term" value="P:aspartate biosynthetic process"/>
    <property type="evidence" value="ECO:0007669"/>
    <property type="project" value="TreeGrafter"/>
</dbReference>
<dbReference type="STRING" id="858893.H6C907"/>
<evidence type="ECO:0000256" key="2">
    <source>
        <dbReference type="ARBA" id="ARBA00007441"/>
    </source>
</evidence>
<dbReference type="GO" id="GO:0004069">
    <property type="term" value="F:L-aspartate:2-oxoglutarate aminotransferase activity"/>
    <property type="evidence" value="ECO:0007669"/>
    <property type="project" value="UniProtKB-EC"/>
</dbReference>
<comment type="similarity">
    <text evidence="2">Belongs to the class-I pyridoxal-phosphate-dependent aminotransferase family.</text>
</comment>
<dbReference type="EC" id="2.6.1.1" evidence="7"/>
<reference evidence="9" key="1">
    <citation type="submission" date="2011-07" db="EMBL/GenBank/DDBJ databases">
        <title>The Genome Sequence of Exophiala (Wangiella) dermatitidis NIH/UT8656.</title>
        <authorList>
            <consortium name="The Broad Institute Genome Sequencing Platform"/>
            <person name="Cuomo C."/>
            <person name="Wang Z."/>
            <person name="Hunicke-Smith S."/>
            <person name="Szanislo P.J."/>
            <person name="Earl A."/>
            <person name="Young S.K."/>
            <person name="Zeng Q."/>
            <person name="Gargeya S."/>
            <person name="Fitzgerald M."/>
            <person name="Haas B."/>
            <person name="Abouelleil A."/>
            <person name="Alvarado L."/>
            <person name="Arachchi H.M."/>
            <person name="Berlin A."/>
            <person name="Brown A."/>
            <person name="Chapman S.B."/>
            <person name="Chen Z."/>
            <person name="Dunbar C."/>
            <person name="Freedman E."/>
            <person name="Gearin G."/>
            <person name="Gellesch M."/>
            <person name="Goldberg J."/>
            <person name="Griggs A."/>
            <person name="Gujja S."/>
            <person name="Heiman D."/>
            <person name="Howarth C."/>
            <person name="Larson L."/>
            <person name="Lui A."/>
            <person name="MacDonald P.J.P."/>
            <person name="Montmayeur A."/>
            <person name="Murphy C."/>
            <person name="Neiman D."/>
            <person name="Pearson M."/>
            <person name="Priest M."/>
            <person name="Roberts A."/>
            <person name="Saif S."/>
            <person name="Shea T."/>
            <person name="Shenoy N."/>
            <person name="Sisk P."/>
            <person name="Stolte C."/>
            <person name="Sykes S."/>
            <person name="Wortman J."/>
            <person name="Nusbaum C."/>
            <person name="Birren B."/>
        </authorList>
    </citation>
    <scope>NUCLEOTIDE SEQUENCE</scope>
    <source>
        <strain evidence="9">NIH/UT8656</strain>
    </source>
</reference>
<dbReference type="OMA" id="WSNHHQV"/>
<dbReference type="InParanoid" id="H6C907"/>
<evidence type="ECO:0000256" key="1">
    <source>
        <dbReference type="ARBA" id="ARBA00001933"/>
    </source>
</evidence>
<dbReference type="eggNOG" id="KOG1412">
    <property type="taxonomic scope" value="Eukaryota"/>
</dbReference>
<evidence type="ECO:0000313" key="9">
    <source>
        <dbReference type="EMBL" id="EHY60584.1"/>
    </source>
</evidence>
<keyword evidence="6" id="KW-0663">Pyridoxal phosphate</keyword>
<dbReference type="PROSITE" id="PS00105">
    <property type="entry name" value="AA_TRANSFER_CLASS_1"/>
    <property type="match status" value="1"/>
</dbReference>
<evidence type="ECO:0000256" key="7">
    <source>
        <dbReference type="RuleBase" id="RU000480"/>
    </source>
</evidence>
<accession>H6C907</accession>
<name>H6C907_EXODN</name>
<dbReference type="VEuPathDB" id="FungiDB:HMPREF1120_08539"/>
<evidence type="ECO:0000256" key="3">
    <source>
        <dbReference type="ARBA" id="ARBA00011738"/>
    </source>
</evidence>
<dbReference type="EMBL" id="JH226136">
    <property type="protein sequence ID" value="EHY60584.1"/>
    <property type="molecule type" value="Genomic_DNA"/>
</dbReference>
<dbReference type="HOGENOM" id="CLU_032440_1_2_1"/>
<comment type="cofactor">
    <cofactor evidence="1">
        <name>pyridoxal 5'-phosphate</name>
        <dbReference type="ChEBI" id="CHEBI:597326"/>
    </cofactor>
</comment>
<dbReference type="InterPro" id="IPR000796">
    <property type="entry name" value="Asp_trans"/>
</dbReference>
<dbReference type="OrthoDB" id="6752799at2759"/>
<comment type="catalytic activity">
    <reaction evidence="7">
        <text>L-aspartate + 2-oxoglutarate = oxaloacetate + L-glutamate</text>
        <dbReference type="Rhea" id="RHEA:21824"/>
        <dbReference type="ChEBI" id="CHEBI:16452"/>
        <dbReference type="ChEBI" id="CHEBI:16810"/>
        <dbReference type="ChEBI" id="CHEBI:29985"/>
        <dbReference type="ChEBI" id="CHEBI:29991"/>
        <dbReference type="EC" id="2.6.1.1"/>
    </reaction>
</comment>
<evidence type="ECO:0000259" key="8">
    <source>
        <dbReference type="Pfam" id="PF00155"/>
    </source>
</evidence>
<dbReference type="InterPro" id="IPR004839">
    <property type="entry name" value="Aminotransferase_I/II_large"/>
</dbReference>
<dbReference type="InterPro" id="IPR015424">
    <property type="entry name" value="PyrdxlP-dep_Trfase"/>
</dbReference>
<dbReference type="GO" id="GO:0030170">
    <property type="term" value="F:pyridoxal phosphate binding"/>
    <property type="evidence" value="ECO:0007669"/>
    <property type="project" value="InterPro"/>
</dbReference>
<evidence type="ECO:0000256" key="4">
    <source>
        <dbReference type="ARBA" id="ARBA00022576"/>
    </source>
</evidence>
<dbReference type="Gene3D" id="3.90.1150.10">
    <property type="entry name" value="Aspartate Aminotransferase, domain 1"/>
    <property type="match status" value="1"/>
</dbReference>
<evidence type="ECO:0000256" key="5">
    <source>
        <dbReference type="ARBA" id="ARBA00022679"/>
    </source>
</evidence>
<dbReference type="Proteomes" id="UP000007304">
    <property type="component" value="Unassembled WGS sequence"/>
</dbReference>
<organism evidence="9 10">
    <name type="scientific">Exophiala dermatitidis (strain ATCC 34100 / CBS 525.76 / NIH/UT8656)</name>
    <name type="common">Black yeast</name>
    <name type="synonym">Wangiella dermatitidis</name>
    <dbReference type="NCBI Taxonomy" id="858893"/>
    <lineage>
        <taxon>Eukaryota</taxon>
        <taxon>Fungi</taxon>
        <taxon>Dikarya</taxon>
        <taxon>Ascomycota</taxon>
        <taxon>Pezizomycotina</taxon>
        <taxon>Eurotiomycetes</taxon>
        <taxon>Chaetothyriomycetidae</taxon>
        <taxon>Chaetothyriales</taxon>
        <taxon>Herpotrichiellaceae</taxon>
        <taxon>Exophiala</taxon>
    </lineage>
</organism>
<gene>
    <name evidence="9" type="ORF">HMPREF1120_08539</name>
</gene>
<dbReference type="FunFam" id="3.90.1150.10:FF:000001">
    <property type="entry name" value="Aspartate aminotransferase"/>
    <property type="match status" value="1"/>
</dbReference>